<reference evidence="2" key="1">
    <citation type="submission" date="2020-07" db="EMBL/GenBank/DDBJ databases">
        <title>Huge and variable diversity of episymbiotic CPR bacteria and DPANN archaea in groundwater ecosystems.</title>
        <authorList>
            <person name="He C.Y."/>
            <person name="Keren R."/>
            <person name="Whittaker M."/>
            <person name="Farag I.F."/>
            <person name="Doudna J."/>
            <person name="Cate J.H.D."/>
            <person name="Banfield J.F."/>
        </authorList>
    </citation>
    <scope>NUCLEOTIDE SEQUENCE</scope>
    <source>
        <strain evidence="2">NC_groundwater_928_Pr1_S-0.2um_72_17</strain>
    </source>
</reference>
<dbReference type="Proteomes" id="UP000807850">
    <property type="component" value="Unassembled WGS sequence"/>
</dbReference>
<feature type="signal peptide" evidence="1">
    <location>
        <begin position="1"/>
        <end position="35"/>
    </location>
</feature>
<dbReference type="AlphaFoldDB" id="A0A9D6QQ15"/>
<feature type="chain" id="PRO_5039129151" description="FlgD Ig-like domain-containing protein" evidence="1">
    <location>
        <begin position="36"/>
        <end position="794"/>
    </location>
</feature>
<gene>
    <name evidence="2" type="ORF">HY076_09250</name>
</gene>
<protein>
    <recommendedName>
        <fullName evidence="4">FlgD Ig-like domain-containing protein</fullName>
    </recommendedName>
</protein>
<dbReference type="EMBL" id="JACQAY010000306">
    <property type="protein sequence ID" value="MBI3540444.1"/>
    <property type="molecule type" value="Genomic_DNA"/>
</dbReference>
<proteinExistence type="predicted"/>
<sequence length="794" mass="86290">MSRPPAVPGRPPPRSALAIVAALTMLAAAPRPAGAVLDINDRGPMLHAGRFNLRITNAGIVGNPFPERSFDPSFEYPKGSGTELMQYGALWVGAINDQGQPVVSGGPNLEWRPTPAPDDTVHEAWAGQPGTIRGFDDDGDGRIDEEILNGKDDDGDGEIDEDCGIAGQQTLACDYIDDRPEAAAWYYGGEPHRPLGLSVHQEAYAWSYPGYDGIAGLTFHITNHGNTPLHQLYIGFYADFDVRTKDSQGGTGDDNIGRVTYSQSIPRGTSSVYVDGSGLINTACFERFRGTALPAVVGREGNAFLPVVTILPLEHTHDPLAYIQPAVAWGPKKDSFNTYVFAANRGALAGGPPILDADRYAALAGQWPQSPDDFRGEQHVLVSAGPYPSLAPGQSIDFTIALVAAPSLDSLGTACARAAFLYSGIQLNLQPDYKGADANWWIYGETGINGHEDCVEAPAGYEFTVDPDCGLKFAGRPDPLSDPPSPHFKVYRHGQCIWTDADCDVCTGNNGNETTIRWVDPAKVPPPPAYRVTAFDRAVKVEWDNMPEIQIAAGVAGPVVNHVFVETFLGYKVYKLADWRNRSSLLPPEENWALLAAFGPDSSDSKRLLGTVTDSTVAYDRIWYERPHYPVGRYAVVDSQVFDGFDYIYMVTSVVQVQLSFAGVPIFHRYESPIIATFRQMVRPRRDALPDAHAVWVVPNPFRGHADWDLPAVHGDRLTRHLDFMGLPRAPCTIRIWTVAGDHVATIQHDGSGGSGEASWDLVSRNGEEVASGIYLFTVDSSLGKSTGRFVVIR</sequence>
<evidence type="ECO:0008006" key="4">
    <source>
        <dbReference type="Google" id="ProtNLM"/>
    </source>
</evidence>
<keyword evidence="1" id="KW-0732">Signal</keyword>
<comment type="caution">
    <text evidence="2">The sequence shown here is derived from an EMBL/GenBank/DDBJ whole genome shotgun (WGS) entry which is preliminary data.</text>
</comment>
<accession>A0A9D6QQ15</accession>
<dbReference type="Gene3D" id="2.60.40.4070">
    <property type="match status" value="1"/>
</dbReference>
<evidence type="ECO:0000256" key="1">
    <source>
        <dbReference type="SAM" id="SignalP"/>
    </source>
</evidence>
<organism evidence="2 3">
    <name type="scientific">Eiseniibacteriota bacterium</name>
    <dbReference type="NCBI Taxonomy" id="2212470"/>
    <lineage>
        <taxon>Bacteria</taxon>
        <taxon>Candidatus Eiseniibacteriota</taxon>
    </lineage>
</organism>
<name>A0A9D6QQ15_UNCEI</name>
<evidence type="ECO:0000313" key="2">
    <source>
        <dbReference type="EMBL" id="MBI3540444.1"/>
    </source>
</evidence>
<evidence type="ECO:0000313" key="3">
    <source>
        <dbReference type="Proteomes" id="UP000807850"/>
    </source>
</evidence>